<dbReference type="Proteomes" id="UP000324222">
    <property type="component" value="Unassembled WGS sequence"/>
</dbReference>
<organism evidence="1 2">
    <name type="scientific">Portunus trituberculatus</name>
    <name type="common">Swimming crab</name>
    <name type="synonym">Neptunus trituberculatus</name>
    <dbReference type="NCBI Taxonomy" id="210409"/>
    <lineage>
        <taxon>Eukaryota</taxon>
        <taxon>Metazoa</taxon>
        <taxon>Ecdysozoa</taxon>
        <taxon>Arthropoda</taxon>
        <taxon>Crustacea</taxon>
        <taxon>Multicrustacea</taxon>
        <taxon>Malacostraca</taxon>
        <taxon>Eumalacostraca</taxon>
        <taxon>Eucarida</taxon>
        <taxon>Decapoda</taxon>
        <taxon>Pleocyemata</taxon>
        <taxon>Brachyura</taxon>
        <taxon>Eubrachyura</taxon>
        <taxon>Portunoidea</taxon>
        <taxon>Portunidae</taxon>
        <taxon>Portuninae</taxon>
        <taxon>Portunus</taxon>
    </lineage>
</organism>
<accession>A0A5B7FFG8</accession>
<keyword evidence="2" id="KW-1185">Reference proteome</keyword>
<protein>
    <submittedName>
        <fullName evidence="1">Uncharacterized protein</fullName>
    </submittedName>
</protein>
<comment type="caution">
    <text evidence="1">The sequence shown here is derived from an EMBL/GenBank/DDBJ whole genome shotgun (WGS) entry which is preliminary data.</text>
</comment>
<reference evidence="1 2" key="1">
    <citation type="submission" date="2019-05" db="EMBL/GenBank/DDBJ databases">
        <title>Another draft genome of Portunus trituberculatus and its Hox gene families provides insights of decapod evolution.</title>
        <authorList>
            <person name="Jeong J.-H."/>
            <person name="Song I."/>
            <person name="Kim S."/>
            <person name="Choi T."/>
            <person name="Kim D."/>
            <person name="Ryu S."/>
            <person name="Kim W."/>
        </authorList>
    </citation>
    <scope>NUCLEOTIDE SEQUENCE [LARGE SCALE GENOMIC DNA]</scope>
    <source>
        <tissue evidence="1">Muscle</tissue>
    </source>
</reference>
<name>A0A5B7FFG8_PORTR</name>
<dbReference type="AlphaFoldDB" id="A0A5B7FFG8"/>
<evidence type="ECO:0000313" key="2">
    <source>
        <dbReference type="Proteomes" id="UP000324222"/>
    </source>
</evidence>
<dbReference type="EMBL" id="VSRR010005962">
    <property type="protein sequence ID" value="MPC43728.1"/>
    <property type="molecule type" value="Genomic_DNA"/>
</dbReference>
<proteinExistence type="predicted"/>
<sequence length="106" mass="12066">MTAQLDLLASHCKHEENYQLIIRQGRFSYTETLRKLRHTRTHTDTQKETYHEPLISRVGINAGSQDVQVSFPHPRHLQQIQFLMIATNTTATTTTATTTATTTLAE</sequence>
<evidence type="ECO:0000313" key="1">
    <source>
        <dbReference type="EMBL" id="MPC43728.1"/>
    </source>
</evidence>
<gene>
    <name evidence="1" type="ORF">E2C01_037379</name>
</gene>